<evidence type="ECO:0000259" key="1">
    <source>
        <dbReference type="Pfam" id="PF12697"/>
    </source>
</evidence>
<gene>
    <name evidence="2" type="ORF">NE646_04255</name>
</gene>
<dbReference type="InterPro" id="IPR050266">
    <property type="entry name" value="AB_hydrolase_sf"/>
</dbReference>
<dbReference type="PRINTS" id="PR00111">
    <property type="entry name" value="ABHYDROLASE"/>
</dbReference>
<dbReference type="AlphaFoldDB" id="A0AAW5KA55"/>
<dbReference type="PANTHER" id="PTHR43798:SF6">
    <property type="entry name" value="HYDROLASE, PUTATIVE (AFU_ORTHOLOGUE AFUA_4G13070)-RELATED"/>
    <property type="match status" value="1"/>
</dbReference>
<dbReference type="EMBL" id="JANGAB010000002">
    <property type="protein sequence ID" value="MCQ4948882.1"/>
    <property type="molecule type" value="Genomic_DNA"/>
</dbReference>
<sequence length="276" mass="30784">MKAEIWGTPVAYEERGEGMPLVAIHGWTGCRLQMTERLEPVFADLPGYRRIYLDLPGMGETPPCARVQNTDEMLAFVRAFIDRVVGEKAPYLVAGHSYGGYLVRGLLAAEDSRAAGGILLCPVANPVHAQRILPPLVPLVEEPAFVQALPQPEREAYGGAIAVQNRYSYAAWQREIDGVKDRFDAGYLDAIVRTGYGYARLPEEGKIVDVPALLFLGRQDDVVGYEEMLELLPHYPRATLALLEHAGHQLAIDQPEAFVAMTRCWLKKWESERPRQ</sequence>
<keyword evidence="2" id="KW-0378">Hydrolase</keyword>
<dbReference type="GO" id="GO:0016787">
    <property type="term" value="F:hydrolase activity"/>
    <property type="evidence" value="ECO:0007669"/>
    <property type="project" value="UniProtKB-KW"/>
</dbReference>
<dbReference type="Gene3D" id="3.40.50.1820">
    <property type="entry name" value="alpha/beta hydrolase"/>
    <property type="match status" value="1"/>
</dbReference>
<dbReference type="InterPro" id="IPR029058">
    <property type="entry name" value="AB_hydrolase_fold"/>
</dbReference>
<protein>
    <submittedName>
        <fullName evidence="2">Alpha/beta hydrolase</fullName>
    </submittedName>
</protein>
<evidence type="ECO:0000313" key="2">
    <source>
        <dbReference type="EMBL" id="MCQ4948882.1"/>
    </source>
</evidence>
<accession>A0AAW5KA55</accession>
<dbReference type="Proteomes" id="UP001205063">
    <property type="component" value="Unassembled WGS sequence"/>
</dbReference>
<dbReference type="InterPro" id="IPR000073">
    <property type="entry name" value="AB_hydrolase_1"/>
</dbReference>
<dbReference type="PROSITE" id="PS51257">
    <property type="entry name" value="PROKAR_LIPOPROTEIN"/>
    <property type="match status" value="1"/>
</dbReference>
<dbReference type="RefSeq" id="WP_256135635.1">
    <property type="nucleotide sequence ID" value="NZ_JANGAB010000002.1"/>
</dbReference>
<dbReference type="Pfam" id="PF12697">
    <property type="entry name" value="Abhydrolase_6"/>
    <property type="match status" value="1"/>
</dbReference>
<organism evidence="2 3">
    <name type="scientific">Bittarella massiliensis</name>
    <name type="common">ex Durand et al. 2017</name>
    <dbReference type="NCBI Taxonomy" id="1720313"/>
    <lineage>
        <taxon>Bacteria</taxon>
        <taxon>Bacillati</taxon>
        <taxon>Bacillota</taxon>
        <taxon>Clostridia</taxon>
        <taxon>Eubacteriales</taxon>
        <taxon>Oscillospiraceae</taxon>
        <taxon>Bittarella (ex Durand et al. 2017)</taxon>
    </lineage>
</organism>
<feature type="domain" description="AB hydrolase-1" evidence="1">
    <location>
        <begin position="21"/>
        <end position="260"/>
    </location>
</feature>
<dbReference type="SUPFAM" id="SSF53474">
    <property type="entry name" value="alpha/beta-Hydrolases"/>
    <property type="match status" value="1"/>
</dbReference>
<proteinExistence type="predicted"/>
<evidence type="ECO:0000313" key="3">
    <source>
        <dbReference type="Proteomes" id="UP001205063"/>
    </source>
</evidence>
<reference evidence="2" key="1">
    <citation type="submission" date="2022-06" db="EMBL/GenBank/DDBJ databases">
        <title>Isolation of gut microbiota from human fecal samples.</title>
        <authorList>
            <person name="Pamer E.G."/>
            <person name="Barat B."/>
            <person name="Waligurski E."/>
            <person name="Medina S."/>
            <person name="Paddock L."/>
            <person name="Mostad J."/>
        </authorList>
    </citation>
    <scope>NUCLEOTIDE SEQUENCE</scope>
    <source>
        <strain evidence="2">DFI.7.96</strain>
    </source>
</reference>
<dbReference type="PANTHER" id="PTHR43798">
    <property type="entry name" value="MONOACYLGLYCEROL LIPASE"/>
    <property type="match status" value="1"/>
</dbReference>
<comment type="caution">
    <text evidence="2">The sequence shown here is derived from an EMBL/GenBank/DDBJ whole genome shotgun (WGS) entry which is preliminary data.</text>
</comment>
<name>A0AAW5KA55_9FIRM</name>